<evidence type="ECO:0000313" key="2">
    <source>
        <dbReference type="EMBL" id="TPV31048.1"/>
    </source>
</evidence>
<dbReference type="AlphaFoldDB" id="A0A506PBZ0"/>
<proteinExistence type="predicted"/>
<reference evidence="2 3" key="1">
    <citation type="submission" date="2019-06" db="EMBL/GenBank/DDBJ databases">
        <title>Flavobacteriaceae Paucihalobacterium erythroidium CWB-1, complete genome.</title>
        <authorList>
            <person name="Wu S."/>
        </authorList>
    </citation>
    <scope>NUCLEOTIDE SEQUENCE [LARGE SCALE GENOMIC DNA]</scope>
    <source>
        <strain evidence="2 3">CWB-1</strain>
    </source>
</reference>
<feature type="region of interest" description="Disordered" evidence="1">
    <location>
        <begin position="544"/>
        <end position="568"/>
    </location>
</feature>
<keyword evidence="3" id="KW-1185">Reference proteome</keyword>
<evidence type="ECO:0000313" key="3">
    <source>
        <dbReference type="Proteomes" id="UP000317332"/>
    </source>
</evidence>
<evidence type="ECO:0000256" key="1">
    <source>
        <dbReference type="SAM" id="MobiDB-lite"/>
    </source>
</evidence>
<feature type="non-terminal residue" evidence="2">
    <location>
        <position position="1"/>
    </location>
</feature>
<sequence length="593" mass="66349">FAFKIGYNEGTNPLYNGNISLTQWRSANTDNSLKTYSYTYDALNRIKTAIDNLDRYSLSNVSYDKNGNILSLTRKGHIVANPVSTNSAHFDTMDNLTYTYQANSNKLLKVSDAIVTPSAVQGEFKDDHNQTTPDPTNDYTYDANGNMKTDTNKGITNINYNHLNLPVQISINGMGQTGTITYIYDATGVKMRKTVSTGATTDYAGNYIYENGTLKFFSHPEGYVEPDGTNFDHVYQYKDHLGNIRLNYKDISTTSTPILEIIEENNYYPFGLQHKGYNNVVNGTENNYQTYSGKELNEELGLNWLDYGWRNYDASIAKWMNPDPLAEQYYAVSPYTFVANSPIVLSDPNGKEISFSITRDENGEITGVNINVTGKIIDETGKLSQKQLERRRDRILKGFSNIKVEGDGVAVSFTGNIDVASSESDIDKSDHVYRIVDDIKNVPGNGHVNPKTDPEGFTPTGQNVVYLERDFTSRTAAHETFTHSAGLYHIWDATSGGQSLSRYDAEGYASARETARSAQYPEHVQKAAEDYVYYMTRQTFTRNDLPKNLTHQSSTTNSSGNSMAGNKVTRTQVRSIIYNVINGRSNKGKQKSQ</sequence>
<dbReference type="InterPro" id="IPR022385">
    <property type="entry name" value="Rhs_assc_core"/>
</dbReference>
<protein>
    <recommendedName>
        <fullName evidence="4">RHS repeat-associated core domain-containing protein</fullName>
    </recommendedName>
</protein>
<gene>
    <name evidence="2" type="ORF">FJ651_15625</name>
</gene>
<comment type="caution">
    <text evidence="2">The sequence shown here is derived from an EMBL/GenBank/DDBJ whole genome shotgun (WGS) entry which is preliminary data.</text>
</comment>
<evidence type="ECO:0008006" key="4">
    <source>
        <dbReference type="Google" id="ProtNLM"/>
    </source>
</evidence>
<accession>A0A506PBZ0</accession>
<name>A0A506PBZ0_9FLAO</name>
<dbReference type="Proteomes" id="UP000317332">
    <property type="component" value="Unassembled WGS sequence"/>
</dbReference>
<dbReference type="Gene3D" id="2.180.10.10">
    <property type="entry name" value="RHS repeat-associated core"/>
    <property type="match status" value="1"/>
</dbReference>
<organism evidence="2 3">
    <name type="scientific">Paucihalobacter ruber</name>
    <dbReference type="NCBI Taxonomy" id="2567861"/>
    <lineage>
        <taxon>Bacteria</taxon>
        <taxon>Pseudomonadati</taxon>
        <taxon>Bacteroidota</taxon>
        <taxon>Flavobacteriia</taxon>
        <taxon>Flavobacteriales</taxon>
        <taxon>Flavobacteriaceae</taxon>
        <taxon>Paucihalobacter</taxon>
    </lineage>
</organism>
<dbReference type="NCBIfam" id="TIGR03696">
    <property type="entry name" value="Rhs_assc_core"/>
    <property type="match status" value="1"/>
</dbReference>
<dbReference type="RefSeq" id="WP_317130891.1">
    <property type="nucleotide sequence ID" value="NZ_VHIQ01000016.1"/>
</dbReference>
<feature type="compositionally biased region" description="Polar residues" evidence="1">
    <location>
        <begin position="549"/>
        <end position="568"/>
    </location>
</feature>
<dbReference type="EMBL" id="VHIQ01000016">
    <property type="protein sequence ID" value="TPV31048.1"/>
    <property type="molecule type" value="Genomic_DNA"/>
</dbReference>